<gene>
    <name evidence="2" type="ORF">HMPREF9135_1486</name>
</gene>
<dbReference type="EMBL" id="AWEY01000038">
    <property type="protein sequence ID" value="ERK38456.1"/>
    <property type="molecule type" value="Genomic_DNA"/>
</dbReference>
<evidence type="ECO:0000313" key="2">
    <source>
        <dbReference type="EMBL" id="ERK38456.1"/>
    </source>
</evidence>
<keyword evidence="1" id="KW-0812">Transmembrane</keyword>
<feature type="transmembrane region" description="Helical" evidence="1">
    <location>
        <begin position="69"/>
        <end position="91"/>
    </location>
</feature>
<sequence>MMEHPEKYSEDQWKDILCDDECRACYQLMSKTDSALGHKDIDDEAIEEEWRRFEHAHYGRSRMLPRRKIAAACVGLALISGIAFAAIRGGWFATRHAAPRQPAVQVGATAPHLDKERADTLVRKSDTTVKTYDNVMLRDILNDLATHYRMTVNFKNTKAANLRLFYQWDPACGIETVTEQLNNFERFHIVLTDKELIVE</sequence>
<keyword evidence="1" id="KW-1133">Transmembrane helix</keyword>
<evidence type="ECO:0008006" key="4">
    <source>
        <dbReference type="Google" id="ProtNLM"/>
    </source>
</evidence>
<organism evidence="2 3">
    <name type="scientific">Segatella baroniae F0067</name>
    <dbReference type="NCBI Taxonomy" id="1115809"/>
    <lineage>
        <taxon>Bacteria</taxon>
        <taxon>Pseudomonadati</taxon>
        <taxon>Bacteroidota</taxon>
        <taxon>Bacteroidia</taxon>
        <taxon>Bacteroidales</taxon>
        <taxon>Prevotellaceae</taxon>
        <taxon>Segatella</taxon>
    </lineage>
</organism>
<comment type="caution">
    <text evidence="2">The sequence shown here is derived from an EMBL/GenBank/DDBJ whole genome shotgun (WGS) entry which is preliminary data.</text>
</comment>
<keyword evidence="3" id="KW-1185">Reference proteome</keyword>
<evidence type="ECO:0000256" key="1">
    <source>
        <dbReference type="SAM" id="Phobius"/>
    </source>
</evidence>
<protein>
    <recommendedName>
        <fullName evidence="4">DUF4974 domain-containing protein</fullName>
    </recommendedName>
</protein>
<accession>U2P2S5</accession>
<dbReference type="AlphaFoldDB" id="U2P2S5"/>
<dbReference type="Proteomes" id="UP000016648">
    <property type="component" value="Unassembled WGS sequence"/>
</dbReference>
<evidence type="ECO:0000313" key="3">
    <source>
        <dbReference type="Proteomes" id="UP000016648"/>
    </source>
</evidence>
<keyword evidence="1" id="KW-0472">Membrane</keyword>
<dbReference type="PATRIC" id="fig|1115809.3.peg.2257"/>
<proteinExistence type="predicted"/>
<name>U2P2S5_9BACT</name>
<reference evidence="2 3" key="1">
    <citation type="submission" date="2013-08" db="EMBL/GenBank/DDBJ databases">
        <authorList>
            <person name="Durkin A.S."/>
            <person name="Haft D.R."/>
            <person name="McCorrison J."/>
            <person name="Torralba M."/>
            <person name="Gillis M."/>
            <person name="Haft D.H."/>
            <person name="Methe B."/>
            <person name="Sutton G."/>
            <person name="Nelson K.E."/>
        </authorList>
    </citation>
    <scope>NUCLEOTIDE SEQUENCE [LARGE SCALE GENOMIC DNA]</scope>
    <source>
        <strain evidence="2 3">F0067</strain>
    </source>
</reference>